<reference evidence="2" key="1">
    <citation type="submission" date="2023-03" db="EMBL/GenBank/DDBJ databases">
        <title>Massive genome expansion in bonnet fungi (Mycena s.s.) driven by repeated elements and novel gene families across ecological guilds.</title>
        <authorList>
            <consortium name="Lawrence Berkeley National Laboratory"/>
            <person name="Harder C.B."/>
            <person name="Miyauchi S."/>
            <person name="Viragh M."/>
            <person name="Kuo A."/>
            <person name="Thoen E."/>
            <person name="Andreopoulos B."/>
            <person name="Lu D."/>
            <person name="Skrede I."/>
            <person name="Drula E."/>
            <person name="Henrissat B."/>
            <person name="Morin E."/>
            <person name="Kohler A."/>
            <person name="Barry K."/>
            <person name="LaButti K."/>
            <person name="Morin E."/>
            <person name="Salamov A."/>
            <person name="Lipzen A."/>
            <person name="Mereny Z."/>
            <person name="Hegedus B."/>
            <person name="Baldrian P."/>
            <person name="Stursova M."/>
            <person name="Weitz H."/>
            <person name="Taylor A."/>
            <person name="Grigoriev I.V."/>
            <person name="Nagy L.G."/>
            <person name="Martin F."/>
            <person name="Kauserud H."/>
        </authorList>
    </citation>
    <scope>NUCLEOTIDE SEQUENCE</scope>
    <source>
        <strain evidence="2">9144</strain>
    </source>
</reference>
<protein>
    <recommendedName>
        <fullName evidence="1">HNH nuclease domain-containing protein</fullName>
    </recommendedName>
</protein>
<feature type="domain" description="HNH nuclease" evidence="1">
    <location>
        <begin position="56"/>
        <end position="86"/>
    </location>
</feature>
<sequence length="246" mass="27997">MSPEYFDRLRTLNFRAEKPTLKTSCKDRGMTFKEAFTFSQAHQVNLYSPLNIPKLPRSKHIDIVKNALVLRGDVHSQFDAYQFAFEPSMNHQTHQFNIPRLRLFERDGAPSISRQQPYRLQPAQSNATPDVNPLLLTQHFLTALLWHVAGNGLKANDNAIIPAFNIAQRDSKREEVSMQPTMIKTIVREHWFSIRLVGHTITVIALSEIEIMGFHCAGEGTKYILNSQSIKLKTNQSSDKDGANPL</sequence>
<dbReference type="EMBL" id="JARJCW010000093">
    <property type="protein sequence ID" value="KAJ7195048.1"/>
    <property type="molecule type" value="Genomic_DNA"/>
</dbReference>
<evidence type="ECO:0000259" key="1">
    <source>
        <dbReference type="Pfam" id="PF13391"/>
    </source>
</evidence>
<organism evidence="2 3">
    <name type="scientific">Mycena pura</name>
    <dbReference type="NCBI Taxonomy" id="153505"/>
    <lineage>
        <taxon>Eukaryota</taxon>
        <taxon>Fungi</taxon>
        <taxon>Dikarya</taxon>
        <taxon>Basidiomycota</taxon>
        <taxon>Agaricomycotina</taxon>
        <taxon>Agaricomycetes</taxon>
        <taxon>Agaricomycetidae</taxon>
        <taxon>Agaricales</taxon>
        <taxon>Marasmiineae</taxon>
        <taxon>Mycenaceae</taxon>
        <taxon>Mycena</taxon>
    </lineage>
</organism>
<proteinExistence type="predicted"/>
<name>A0AAD6UUM7_9AGAR</name>
<keyword evidence="3" id="KW-1185">Reference proteome</keyword>
<dbReference type="InterPro" id="IPR003615">
    <property type="entry name" value="HNH_nuc"/>
</dbReference>
<dbReference type="Proteomes" id="UP001219525">
    <property type="component" value="Unassembled WGS sequence"/>
</dbReference>
<accession>A0AAD6UUM7</accession>
<evidence type="ECO:0000313" key="2">
    <source>
        <dbReference type="EMBL" id="KAJ7195048.1"/>
    </source>
</evidence>
<gene>
    <name evidence="2" type="ORF">GGX14DRAFT_404195</name>
</gene>
<comment type="caution">
    <text evidence="2">The sequence shown here is derived from an EMBL/GenBank/DDBJ whole genome shotgun (WGS) entry which is preliminary data.</text>
</comment>
<dbReference type="AlphaFoldDB" id="A0AAD6UUM7"/>
<evidence type="ECO:0000313" key="3">
    <source>
        <dbReference type="Proteomes" id="UP001219525"/>
    </source>
</evidence>
<dbReference type="Pfam" id="PF13391">
    <property type="entry name" value="HNH_2"/>
    <property type="match status" value="1"/>
</dbReference>